<reference evidence="7" key="2">
    <citation type="submission" date="2020-07" db="EMBL/GenBank/DDBJ databases">
        <title>Genome of starter culture bacteria Kocuria salsicia reveals its technological properties and safety for usage in meat industry.</title>
        <authorList>
            <person name="Michael M."/>
            <person name="Konstantin K."/>
            <person name="Evgenii K."/>
            <person name="Galina S."/>
            <person name="Oksana K."/>
            <person name="Andrei L."/>
        </authorList>
    </citation>
    <scope>NUCLEOTIDE SEQUENCE [LARGE SCALE GENOMIC DNA]</scope>
    <source>
        <strain evidence="7">80</strain>
    </source>
</reference>
<evidence type="ECO:0000313" key="8">
    <source>
        <dbReference type="Proteomes" id="UP000216825"/>
    </source>
</evidence>
<feature type="domain" description="HTH tetR-type" evidence="6">
    <location>
        <begin position="34"/>
        <end position="94"/>
    </location>
</feature>
<evidence type="ECO:0000256" key="4">
    <source>
        <dbReference type="PROSITE-ProRule" id="PRU00335"/>
    </source>
</evidence>
<dbReference type="PANTHER" id="PTHR30055">
    <property type="entry name" value="HTH-TYPE TRANSCRIPTIONAL REGULATOR RUTR"/>
    <property type="match status" value="1"/>
</dbReference>
<dbReference type="Pfam" id="PF00440">
    <property type="entry name" value="TetR_N"/>
    <property type="match status" value="1"/>
</dbReference>
<feature type="region of interest" description="Disordered" evidence="5">
    <location>
        <begin position="1"/>
        <end position="34"/>
    </location>
</feature>
<sequence length="226" mass="24242">MSNQTQAEYVAGTEPGRGTPPPGEASSPDRRSRSATRLKLIRSAPAVFAEQGIDGASVSDLCAAAGFTRGAFYSNFETKHELAVLAFDDLATQLIETLDSELDQWLDSGLEVGEVVTRIIEGVTDSVANVHQQALRVELFLAAFRSPDARAAVAPVRERIYAAIEHALGRVAQSQHLAFMVPAAEMARILVTSYSGQLTDQMAMGATGRGAQRVIPTIWLAFTRPA</sequence>
<dbReference type="InterPro" id="IPR009057">
    <property type="entry name" value="Homeodomain-like_sf"/>
</dbReference>
<reference evidence="7" key="1">
    <citation type="submission" date="2017-08" db="EMBL/GenBank/DDBJ databases">
        <authorList>
            <person name="Minaev M."/>
            <person name="Kurbakov K.A."/>
            <person name="Solodovnikova G.I."/>
            <person name="Kuznetsova O.A."/>
            <person name="Lisitsyn A.B."/>
        </authorList>
    </citation>
    <scope>NUCLEOTIDE SEQUENCE</scope>
    <source>
        <strain evidence="7">80</strain>
    </source>
</reference>
<protein>
    <submittedName>
        <fullName evidence="7">HTH-type transcriptional repressor KstR2</fullName>
    </submittedName>
</protein>
<dbReference type="GO" id="GO:0000976">
    <property type="term" value="F:transcription cis-regulatory region binding"/>
    <property type="evidence" value="ECO:0007669"/>
    <property type="project" value="TreeGrafter"/>
</dbReference>
<dbReference type="KEGG" id="kvr:CIB50_0000919"/>
<dbReference type="InterPro" id="IPR050109">
    <property type="entry name" value="HTH-type_TetR-like_transc_reg"/>
</dbReference>
<accession>A0A7D7Q2V4</accession>
<keyword evidence="3" id="KW-0804">Transcription</keyword>
<dbReference type="EMBL" id="CP059343">
    <property type="protein sequence ID" value="QMS56217.1"/>
    <property type="molecule type" value="Genomic_DNA"/>
</dbReference>
<keyword evidence="1" id="KW-0805">Transcription regulation</keyword>
<dbReference type="Gene3D" id="1.10.357.10">
    <property type="entry name" value="Tetracycline Repressor, domain 2"/>
    <property type="match status" value="1"/>
</dbReference>
<name>A0A7D7Q2V4_KOCVA</name>
<gene>
    <name evidence="7" type="primary">kstR2_2</name>
    <name evidence="7" type="ORF">CIB50_0000919</name>
</gene>
<keyword evidence="8" id="KW-1185">Reference proteome</keyword>
<proteinExistence type="predicted"/>
<keyword evidence="2 4" id="KW-0238">DNA-binding</keyword>
<evidence type="ECO:0000313" key="7">
    <source>
        <dbReference type="EMBL" id="QMS56217.1"/>
    </source>
</evidence>
<dbReference type="PRINTS" id="PR00455">
    <property type="entry name" value="HTHTETR"/>
</dbReference>
<dbReference type="Proteomes" id="UP000216825">
    <property type="component" value="Chromosome"/>
</dbReference>
<dbReference type="RefSeq" id="WP_258924200.1">
    <property type="nucleotide sequence ID" value="NZ_CP059343.1"/>
</dbReference>
<dbReference type="PROSITE" id="PS50977">
    <property type="entry name" value="HTH_TETR_2"/>
    <property type="match status" value="1"/>
</dbReference>
<evidence type="ECO:0000256" key="5">
    <source>
        <dbReference type="SAM" id="MobiDB-lite"/>
    </source>
</evidence>
<evidence type="ECO:0000256" key="2">
    <source>
        <dbReference type="ARBA" id="ARBA00023125"/>
    </source>
</evidence>
<evidence type="ECO:0000259" key="6">
    <source>
        <dbReference type="PROSITE" id="PS50977"/>
    </source>
</evidence>
<dbReference type="GO" id="GO:0003700">
    <property type="term" value="F:DNA-binding transcription factor activity"/>
    <property type="evidence" value="ECO:0007669"/>
    <property type="project" value="TreeGrafter"/>
</dbReference>
<dbReference type="SUPFAM" id="SSF46689">
    <property type="entry name" value="Homeodomain-like"/>
    <property type="match status" value="1"/>
</dbReference>
<dbReference type="PANTHER" id="PTHR30055:SF234">
    <property type="entry name" value="HTH-TYPE TRANSCRIPTIONAL REGULATOR BETI"/>
    <property type="match status" value="1"/>
</dbReference>
<dbReference type="InterPro" id="IPR001647">
    <property type="entry name" value="HTH_TetR"/>
</dbReference>
<evidence type="ECO:0000256" key="1">
    <source>
        <dbReference type="ARBA" id="ARBA00023015"/>
    </source>
</evidence>
<evidence type="ECO:0000256" key="3">
    <source>
        <dbReference type="ARBA" id="ARBA00023163"/>
    </source>
</evidence>
<feature type="DNA-binding region" description="H-T-H motif" evidence="4">
    <location>
        <begin position="57"/>
        <end position="76"/>
    </location>
</feature>
<organism evidence="7 8">
    <name type="scientific">Kocuria varians</name>
    <name type="common">Micrococcus varians</name>
    <dbReference type="NCBI Taxonomy" id="1272"/>
    <lineage>
        <taxon>Bacteria</taxon>
        <taxon>Bacillati</taxon>
        <taxon>Actinomycetota</taxon>
        <taxon>Actinomycetes</taxon>
        <taxon>Micrococcales</taxon>
        <taxon>Micrococcaceae</taxon>
        <taxon>Kocuria</taxon>
    </lineage>
</organism>
<dbReference type="AlphaFoldDB" id="A0A7D7Q2V4"/>